<feature type="region of interest" description="Disordered" evidence="1">
    <location>
        <begin position="601"/>
        <end position="623"/>
    </location>
</feature>
<dbReference type="RefSeq" id="WP_120757588.1">
    <property type="nucleotide sequence ID" value="NZ_RBAM01000010.1"/>
</dbReference>
<accession>A0A3B0AZN6</accession>
<dbReference type="GO" id="GO:0016491">
    <property type="term" value="F:oxidoreductase activity"/>
    <property type="evidence" value="ECO:0007669"/>
    <property type="project" value="InterPro"/>
</dbReference>
<protein>
    <recommendedName>
        <fullName evidence="2">Thiopeptide-type bacteriocin biosynthesis domain-containing protein</fullName>
    </recommendedName>
</protein>
<dbReference type="InterPro" id="IPR023809">
    <property type="entry name" value="Thiopep_bacteriocin_synth_dom"/>
</dbReference>
<dbReference type="Proteomes" id="UP000270343">
    <property type="component" value="Unassembled WGS sequence"/>
</dbReference>
<gene>
    <name evidence="3" type="ORF">D7231_23875</name>
</gene>
<evidence type="ECO:0000259" key="2">
    <source>
        <dbReference type="Pfam" id="PF14028"/>
    </source>
</evidence>
<proteinExistence type="predicted"/>
<dbReference type="Pfam" id="PF14028">
    <property type="entry name" value="Lant_dehydr_C"/>
    <property type="match status" value="1"/>
</dbReference>
<dbReference type="OrthoDB" id="70280at2"/>
<feature type="domain" description="Thiopeptide-type bacteriocin biosynthesis" evidence="2">
    <location>
        <begin position="10"/>
        <end position="358"/>
    </location>
</feature>
<feature type="compositionally biased region" description="Basic and acidic residues" evidence="1">
    <location>
        <begin position="408"/>
        <end position="418"/>
    </location>
</feature>
<feature type="compositionally biased region" description="Low complexity" evidence="1">
    <location>
        <begin position="601"/>
        <end position="616"/>
    </location>
</feature>
<sequence>MTETSGPAVWLDHRLFHRADPDGLLTALVGPLLRDSARHCRYQHFFREWQGGPNIRVSLLVGKGHAGHVAARLRDRCAEYLAGAPADSQDDGRGTSPETRRALPADLALREGAADDLPPQPDNSLLAVEHPDRSAVLGGPGAVALFDRFHQLSTRTALATLTGVRSGAGERPGGHRARAAVTLMLHFALRFPGPLWLGGMSYRSHVEGAVMESPRPDELRRRLARFGDRWTPALQPLAEQLLSTGAGAAEHGEELPGMADFLDGVEELVPDARALLAADGLRLPLAGRNGETAWDDAVLRRSPFHRNLQRDPRWAVAAAQDPVLRLHRVLINWGYLHMTRLGVVPAQRLALCHVVAELVTRYGETRAYLGPGARDLAAGAPGSIALRYARENRTGARIPQDVDWSRLPAERPDGEGRRLVPLPSAPAADPAGAGDEGVVRLASFLRRTAGASRLRWEAGARCGGERFLGPVHRTVSSAGQRYPAELHVLPGEPLSRMPAGRYEPVHHALAVPRDGSPAPMGTGRGGLVVAVTPWRTRFKYGEFAYRLHALDAGVMIGQALAVAEADGGRLRVRYWFPDAELDRRIGADGSRTRSYAVLATAPETAPESVSEAAPEAGINEVPRNTADRLETAARGEAAPPRAPVPPLLPRLAAGVTSWAELAVEQRRPDAWTDRRTSMGFMGHGPLERAELARLLQRACGPYESDLPGGRPFPQTAFVAAIGAVGGLEPGVYLVADEGRRIGLLSSGDARAALQRTLDNGVFDIVRTPVVLTLLTDYEAALPYYGDRWYRIQGMEAGLAVQRCYLSAAAGSLACQAHCGYDPDRLLDVLGLADQHLEPVIQLLIGRSRPAGLHHEIPLF</sequence>
<dbReference type="PANTHER" id="PTHR43745">
    <property type="entry name" value="NITROREDUCTASE MJ1384-RELATED"/>
    <property type="match status" value="1"/>
</dbReference>
<dbReference type="SUPFAM" id="SSF55469">
    <property type="entry name" value="FMN-dependent nitroreductase-like"/>
    <property type="match status" value="1"/>
</dbReference>
<comment type="caution">
    <text evidence="3">The sequence shown here is derived from an EMBL/GenBank/DDBJ whole genome shotgun (WGS) entry which is preliminary data.</text>
</comment>
<dbReference type="InterPro" id="IPR052544">
    <property type="entry name" value="Bacteriocin_Proc_Enz"/>
</dbReference>
<evidence type="ECO:0000313" key="3">
    <source>
        <dbReference type="EMBL" id="RKN65862.1"/>
    </source>
</evidence>
<reference evidence="3 4" key="1">
    <citation type="journal article" date="2015" name="Antonie Van Leeuwenhoek">
        <title>Streptomyces klenkii sp. nov., isolated from deep marine sediment.</title>
        <authorList>
            <person name="Veyisoglu A."/>
            <person name="Sahin N."/>
        </authorList>
    </citation>
    <scope>NUCLEOTIDE SEQUENCE [LARGE SCALE GENOMIC DNA]</scope>
    <source>
        <strain evidence="3 4">KCTC 29202</strain>
    </source>
</reference>
<dbReference type="InterPro" id="IPR000415">
    <property type="entry name" value="Nitroreductase-like"/>
</dbReference>
<dbReference type="AlphaFoldDB" id="A0A3B0AZN6"/>
<evidence type="ECO:0000256" key="1">
    <source>
        <dbReference type="SAM" id="MobiDB-lite"/>
    </source>
</evidence>
<dbReference type="EMBL" id="RBAM01000010">
    <property type="protein sequence ID" value="RKN65862.1"/>
    <property type="molecule type" value="Genomic_DNA"/>
</dbReference>
<dbReference type="PANTHER" id="PTHR43745:SF2">
    <property type="entry name" value="NITROREDUCTASE MJ1384-RELATED"/>
    <property type="match status" value="1"/>
</dbReference>
<feature type="region of interest" description="Disordered" evidence="1">
    <location>
        <begin position="406"/>
        <end position="434"/>
    </location>
</feature>
<name>A0A3B0AZN6_9ACTN</name>
<organism evidence="3 4">
    <name type="scientific">Streptomyces klenkii</name>
    <dbReference type="NCBI Taxonomy" id="1420899"/>
    <lineage>
        <taxon>Bacteria</taxon>
        <taxon>Bacillati</taxon>
        <taxon>Actinomycetota</taxon>
        <taxon>Actinomycetes</taxon>
        <taxon>Kitasatosporales</taxon>
        <taxon>Streptomycetaceae</taxon>
        <taxon>Streptomyces</taxon>
    </lineage>
</organism>
<dbReference type="Gene3D" id="3.40.109.10">
    <property type="entry name" value="NADH Oxidase"/>
    <property type="match status" value="2"/>
</dbReference>
<evidence type="ECO:0000313" key="4">
    <source>
        <dbReference type="Proteomes" id="UP000270343"/>
    </source>
</evidence>
<keyword evidence="4" id="KW-1185">Reference proteome</keyword>